<sequence length="773" mass="88481">MYFKIFFTLLILFVSINLLSDLYNFYNTGVWEPFSATMEDNTEISKALIIGSGDWITKEFKKKNPPHAGQIIINFNKDTFEQLQQQFQPNMDENKKKEIKNLLDKPGGLVNVFRKYPQTGGLDYFIYKIEDKLNSHFKTKDTVSKSEAINIGYDIFLLPRDKAKELAEMIYNMSPDKGGMGGKSQTKKFFEDLVVPAGPGKTMKLNLDKQSSPQSQQQPSSSMSSSEKSPQNNAVGWKQVGLEGETVKCSGLLRYGANNEWVAKHSMGSLECSNEVFGNHLPGVNKTCECKMDNWADETRTESVTQKIFTKESDLCVDSGKGGYVNYTGKTCGKNNNQIQWTKIHTPADQARGEFNKKGCDFELQRDTELVSFENPSTRRNNLIKTNITLPFNWKCEFKYTPTKIQSKSTNIFRLTDGIPRTTDSYKDRLFFVFKQGGKTDLEIGIGTKNGNVIWHTNENFQKDKTYNIRIEIRNTEAKTFIDNKLTHTKTITAKRDIIPGCKLFMSDKWYDAALCVIEDYKLSSLGSDDIWTKKYVGNCGERPTINGGEILQTTISELLRYDIGSNSQSVEWEKIGREKNKVHHIPQPNPITKLNSDYLPFIDDDNRDWVPENIDLINPSETSNIHLGKYFTKKVSNLKGFKLPNIYDSEYELIGGLVTRAEKAQRRGATEKEMIEHKKKIVKIFDELMGFETDSYTQINNKKQQKQYSGVPAYTQPDQSSKQQTNNMFADNSNSNQKAKDMKGRYTNKYRPKDPREYPRPMDAMWSLLSNR</sequence>
<protein>
    <submittedName>
        <fullName evidence="2">Uncharacterized protein</fullName>
    </submittedName>
</protein>
<feature type="compositionally biased region" description="Basic and acidic residues" evidence="1">
    <location>
        <begin position="752"/>
        <end position="761"/>
    </location>
</feature>
<proteinExistence type="predicted"/>
<organism evidence="2">
    <name type="scientific">viral metagenome</name>
    <dbReference type="NCBI Taxonomy" id="1070528"/>
    <lineage>
        <taxon>unclassified sequences</taxon>
        <taxon>metagenomes</taxon>
        <taxon>organismal metagenomes</taxon>
    </lineage>
</organism>
<accession>A0A6C0C3W3</accession>
<feature type="compositionally biased region" description="Low complexity" evidence="1">
    <location>
        <begin position="210"/>
        <end position="231"/>
    </location>
</feature>
<feature type="compositionally biased region" description="Polar residues" evidence="1">
    <location>
        <begin position="717"/>
        <end position="738"/>
    </location>
</feature>
<evidence type="ECO:0000256" key="1">
    <source>
        <dbReference type="SAM" id="MobiDB-lite"/>
    </source>
</evidence>
<reference evidence="2" key="1">
    <citation type="journal article" date="2020" name="Nature">
        <title>Giant virus diversity and host interactions through global metagenomics.</title>
        <authorList>
            <person name="Schulz F."/>
            <person name="Roux S."/>
            <person name="Paez-Espino D."/>
            <person name="Jungbluth S."/>
            <person name="Walsh D.A."/>
            <person name="Denef V.J."/>
            <person name="McMahon K.D."/>
            <person name="Konstantinidis K.T."/>
            <person name="Eloe-Fadrosh E.A."/>
            <person name="Kyrpides N.C."/>
            <person name="Woyke T."/>
        </authorList>
    </citation>
    <scope>NUCLEOTIDE SEQUENCE</scope>
    <source>
        <strain evidence="2">GVMAG-M-3300020185-18</strain>
    </source>
</reference>
<dbReference type="EMBL" id="MN739316">
    <property type="protein sequence ID" value="QHS98449.1"/>
    <property type="molecule type" value="Genomic_DNA"/>
</dbReference>
<dbReference type="AlphaFoldDB" id="A0A6C0C3W3"/>
<feature type="region of interest" description="Disordered" evidence="1">
    <location>
        <begin position="703"/>
        <end position="773"/>
    </location>
</feature>
<name>A0A6C0C3W3_9ZZZZ</name>
<evidence type="ECO:0000313" key="2">
    <source>
        <dbReference type="EMBL" id="QHS98449.1"/>
    </source>
</evidence>
<feature type="region of interest" description="Disordered" evidence="1">
    <location>
        <begin position="201"/>
        <end position="233"/>
    </location>
</feature>